<evidence type="ECO:0000313" key="5">
    <source>
        <dbReference type="Proteomes" id="UP000249130"/>
    </source>
</evidence>
<keyword evidence="5" id="KW-1185">Reference proteome</keyword>
<evidence type="ECO:0000259" key="3">
    <source>
        <dbReference type="Pfam" id="PF17408"/>
    </source>
</evidence>
<dbReference type="Gene3D" id="1.20.140.90">
    <property type="entry name" value="Malonyl-CoA decarboxylase, oligemerization domain"/>
    <property type="match status" value="1"/>
</dbReference>
<dbReference type="OrthoDB" id="5292736at2"/>
<reference evidence="4 5" key="1">
    <citation type="submission" date="2017-07" db="EMBL/GenBank/DDBJ databases">
        <title>Draft Genome Sequences of Select Purple Nonsulfur Bacteria.</title>
        <authorList>
            <person name="Lasarre B."/>
            <person name="Mckinlay J.B."/>
        </authorList>
    </citation>
    <scope>NUCLEOTIDE SEQUENCE [LARGE SCALE GENOMIC DNA]</scope>
    <source>
        <strain evidence="4 5">DSM 5909</strain>
    </source>
</reference>
<dbReference type="PANTHER" id="PTHR28641:SF1">
    <property type="entry name" value="MALONYL-COA DECARBOXYLASE, MITOCHONDRIAL"/>
    <property type="match status" value="1"/>
</dbReference>
<protein>
    <submittedName>
        <fullName evidence="4">MCD, Malonyl-CoA decarboxylase MCD</fullName>
    </submittedName>
</protein>
<comment type="caution">
    <text evidence="4">The sequence shown here is derived from an EMBL/GenBank/DDBJ whole genome shotgun (WGS) entry which is preliminary data.</text>
</comment>
<dbReference type="InterPro" id="IPR038351">
    <property type="entry name" value="MCD_N_sf"/>
</dbReference>
<dbReference type="RefSeq" id="WP_111419381.1">
    <property type="nucleotide sequence ID" value="NZ_NPEX01000071.1"/>
</dbReference>
<dbReference type="Pfam" id="PF05292">
    <property type="entry name" value="MCD"/>
    <property type="match status" value="1"/>
</dbReference>
<dbReference type="AlphaFoldDB" id="A0A327KY09"/>
<accession>A0A327KY09</accession>
<name>A0A327KY09_9BRAD</name>
<dbReference type="Gene3D" id="3.40.630.150">
    <property type="entry name" value="Malonyl-CoA decarboxylase, catalytic domain"/>
    <property type="match status" value="1"/>
</dbReference>
<organism evidence="4 5">
    <name type="scientific">Rhodoplanes roseus</name>
    <dbReference type="NCBI Taxonomy" id="29409"/>
    <lineage>
        <taxon>Bacteria</taxon>
        <taxon>Pseudomonadati</taxon>
        <taxon>Pseudomonadota</taxon>
        <taxon>Alphaproteobacteria</taxon>
        <taxon>Hyphomicrobiales</taxon>
        <taxon>Nitrobacteraceae</taxon>
        <taxon>Rhodoplanes</taxon>
    </lineage>
</organism>
<sequence length="482" mass="53032">MNGTLLAEMLEQIAERGRVLVGTRRAARATHVDDLIDLCDELLSGRGEVSGVALARAILSAYDTLPPADRVPFFRTLMTRFGVDTDGVRAAIAAWTGAPTEKSLVALHAAAEPKRQELFRRLNLAPGGTATLVRMRGQLLDAIRRDGELAPLDADFMHLLSAWFNRGFLVMRRITWSTPASILEKIIQYEAVHEISSWTDLRARLDPPDRRCYAFFHPSLGDEPLIFVQVALTREVPDAIAPVLAETRETVAPDKATTAVFYSITNCQRGLAGVSFGSFLIKQVVADISRELPQITNFVTLSPVPGFAGWLGRELAAGGPASVAEPDRERLSGLTRAEWHTDRDAEEPLRAPLLRAAAHYFLKARSAAGAALDPVARFHLGNGARLDRINWLADTSPKGLRQSHGLMVNYRYDLDAIEKNHEAYEARGEIVASRAVHRLAAKEMELPVVGTFKRSYRIGGANRAPDSPRRADRAVRELRGGE</sequence>
<dbReference type="Proteomes" id="UP000249130">
    <property type="component" value="Unassembled WGS sequence"/>
</dbReference>
<dbReference type="InterPro" id="IPR007956">
    <property type="entry name" value="Malonyl_CoA_deC_C"/>
</dbReference>
<feature type="region of interest" description="Disordered" evidence="1">
    <location>
        <begin position="459"/>
        <end position="482"/>
    </location>
</feature>
<dbReference type="InterPro" id="IPR038917">
    <property type="entry name" value="Malonyl_CoA_deC"/>
</dbReference>
<dbReference type="PANTHER" id="PTHR28641">
    <property type="match status" value="1"/>
</dbReference>
<feature type="domain" description="Malonyl-CoA decarboxylase C-terminal" evidence="2">
    <location>
        <begin position="167"/>
        <end position="413"/>
    </location>
</feature>
<evidence type="ECO:0000256" key="1">
    <source>
        <dbReference type="SAM" id="MobiDB-lite"/>
    </source>
</evidence>
<feature type="domain" description="Malonyl-CoA decarboxylase N-terminal" evidence="3">
    <location>
        <begin position="81"/>
        <end position="164"/>
    </location>
</feature>
<dbReference type="GO" id="GO:0006633">
    <property type="term" value="P:fatty acid biosynthetic process"/>
    <property type="evidence" value="ECO:0007669"/>
    <property type="project" value="InterPro"/>
</dbReference>
<proteinExistence type="predicted"/>
<dbReference type="Pfam" id="PF17408">
    <property type="entry name" value="MCD_N"/>
    <property type="match status" value="1"/>
</dbReference>
<evidence type="ECO:0000259" key="2">
    <source>
        <dbReference type="Pfam" id="PF05292"/>
    </source>
</evidence>
<dbReference type="InterPro" id="IPR042303">
    <property type="entry name" value="Malonyl_CoA_deC_C_sf"/>
</dbReference>
<dbReference type="GO" id="GO:0050080">
    <property type="term" value="F:malonyl-CoA decarboxylase activity"/>
    <property type="evidence" value="ECO:0007669"/>
    <property type="project" value="InterPro"/>
</dbReference>
<gene>
    <name evidence="4" type="ORF">CH341_12560</name>
</gene>
<evidence type="ECO:0000313" key="4">
    <source>
        <dbReference type="EMBL" id="RAI43770.1"/>
    </source>
</evidence>
<feature type="compositionally biased region" description="Basic and acidic residues" evidence="1">
    <location>
        <begin position="466"/>
        <end position="482"/>
    </location>
</feature>
<dbReference type="InterPro" id="IPR035372">
    <property type="entry name" value="MCD_N"/>
</dbReference>
<dbReference type="EMBL" id="NPEX01000071">
    <property type="protein sequence ID" value="RAI43770.1"/>
    <property type="molecule type" value="Genomic_DNA"/>
</dbReference>